<dbReference type="EMBL" id="JACEIK010001752">
    <property type="protein sequence ID" value="MCD7471991.1"/>
    <property type="molecule type" value="Genomic_DNA"/>
</dbReference>
<gene>
    <name evidence="2" type="ORF">HAX54_012812</name>
</gene>
<proteinExistence type="predicted"/>
<evidence type="ECO:0000256" key="1">
    <source>
        <dbReference type="SAM" id="MobiDB-lite"/>
    </source>
</evidence>
<name>A0ABS8TM71_DATST</name>
<keyword evidence="3" id="KW-1185">Reference proteome</keyword>
<evidence type="ECO:0000313" key="3">
    <source>
        <dbReference type="Proteomes" id="UP000823775"/>
    </source>
</evidence>
<feature type="region of interest" description="Disordered" evidence="1">
    <location>
        <begin position="40"/>
        <end position="59"/>
    </location>
</feature>
<dbReference type="Proteomes" id="UP000823775">
    <property type="component" value="Unassembled WGS sequence"/>
</dbReference>
<feature type="non-terminal residue" evidence="2">
    <location>
        <position position="59"/>
    </location>
</feature>
<accession>A0ABS8TM71</accession>
<comment type="caution">
    <text evidence="2">The sequence shown here is derived from an EMBL/GenBank/DDBJ whole genome shotgun (WGS) entry which is preliminary data.</text>
</comment>
<reference evidence="2 3" key="1">
    <citation type="journal article" date="2021" name="BMC Genomics">
        <title>Datura genome reveals duplications of psychoactive alkaloid biosynthetic genes and high mutation rate following tissue culture.</title>
        <authorList>
            <person name="Rajewski A."/>
            <person name="Carter-House D."/>
            <person name="Stajich J."/>
            <person name="Litt A."/>
        </authorList>
    </citation>
    <scope>NUCLEOTIDE SEQUENCE [LARGE SCALE GENOMIC DNA]</scope>
    <source>
        <strain evidence="2">AR-01</strain>
    </source>
</reference>
<organism evidence="2 3">
    <name type="scientific">Datura stramonium</name>
    <name type="common">Jimsonweed</name>
    <name type="synonym">Common thornapple</name>
    <dbReference type="NCBI Taxonomy" id="4076"/>
    <lineage>
        <taxon>Eukaryota</taxon>
        <taxon>Viridiplantae</taxon>
        <taxon>Streptophyta</taxon>
        <taxon>Embryophyta</taxon>
        <taxon>Tracheophyta</taxon>
        <taxon>Spermatophyta</taxon>
        <taxon>Magnoliopsida</taxon>
        <taxon>eudicotyledons</taxon>
        <taxon>Gunneridae</taxon>
        <taxon>Pentapetalae</taxon>
        <taxon>asterids</taxon>
        <taxon>lamiids</taxon>
        <taxon>Solanales</taxon>
        <taxon>Solanaceae</taxon>
        <taxon>Solanoideae</taxon>
        <taxon>Datureae</taxon>
        <taxon>Datura</taxon>
    </lineage>
</organism>
<evidence type="ECO:0000313" key="2">
    <source>
        <dbReference type="EMBL" id="MCD7471991.1"/>
    </source>
</evidence>
<feature type="non-terminal residue" evidence="2">
    <location>
        <position position="1"/>
    </location>
</feature>
<protein>
    <submittedName>
        <fullName evidence="2">Uncharacterized protein</fullName>
    </submittedName>
</protein>
<sequence>FMDECTEWSSLVNRQSVLIELRMKRQLRYKASGHYLRPAFYRRSTGQHQKNAGVAPDDP</sequence>